<dbReference type="GO" id="GO:0005524">
    <property type="term" value="F:ATP binding"/>
    <property type="evidence" value="ECO:0007669"/>
    <property type="project" value="UniProtKB-KW"/>
</dbReference>
<dbReference type="EMBL" id="CP060436">
    <property type="protein sequence ID" value="QPM89422.1"/>
    <property type="molecule type" value="Genomic_DNA"/>
</dbReference>
<dbReference type="SUPFAM" id="SSF55874">
    <property type="entry name" value="ATPase domain of HSP90 chaperone/DNA topoisomerase II/histidine kinase"/>
    <property type="match status" value="1"/>
</dbReference>
<evidence type="ECO:0000256" key="1">
    <source>
        <dbReference type="ARBA" id="ARBA00000085"/>
    </source>
</evidence>
<dbReference type="CDD" id="cd16917">
    <property type="entry name" value="HATPase_UhpB-NarQ-NarX-like"/>
    <property type="match status" value="1"/>
</dbReference>
<name>A0A418SDU2_9RHOB</name>
<evidence type="ECO:0000256" key="9">
    <source>
        <dbReference type="ARBA" id="ARBA00022777"/>
    </source>
</evidence>
<dbReference type="Proteomes" id="UP000283786">
    <property type="component" value="Chromosome"/>
</dbReference>
<evidence type="ECO:0000256" key="5">
    <source>
        <dbReference type="ARBA" id="ARBA00022553"/>
    </source>
</evidence>
<evidence type="ECO:0000256" key="11">
    <source>
        <dbReference type="ARBA" id="ARBA00022989"/>
    </source>
</evidence>
<keyword evidence="7 15" id="KW-0812">Transmembrane</keyword>
<dbReference type="RefSeq" id="WP_119839859.1">
    <property type="nucleotide sequence ID" value="NZ_CP060436.1"/>
</dbReference>
<dbReference type="Pfam" id="PF17200">
    <property type="entry name" value="sCache_2"/>
    <property type="match status" value="1"/>
</dbReference>
<evidence type="ECO:0000256" key="12">
    <source>
        <dbReference type="ARBA" id="ARBA00023012"/>
    </source>
</evidence>
<dbReference type="Gene3D" id="3.30.565.10">
    <property type="entry name" value="Histidine kinase-like ATPase, C-terminal domain"/>
    <property type="match status" value="1"/>
</dbReference>
<dbReference type="AlphaFoldDB" id="A0A418SDU2"/>
<dbReference type="Pfam" id="PF02518">
    <property type="entry name" value="HATPase_c"/>
    <property type="match status" value="1"/>
</dbReference>
<keyword evidence="4" id="KW-1003">Cell membrane</keyword>
<comment type="subcellular location">
    <subcellularLocation>
        <location evidence="2">Cell membrane</location>
        <topology evidence="2">Multi-pass membrane protein</topology>
    </subcellularLocation>
</comment>
<feature type="region of interest" description="Disordered" evidence="14">
    <location>
        <begin position="460"/>
        <end position="484"/>
    </location>
</feature>
<evidence type="ECO:0000256" key="7">
    <source>
        <dbReference type="ARBA" id="ARBA00022692"/>
    </source>
</evidence>
<evidence type="ECO:0000256" key="14">
    <source>
        <dbReference type="SAM" id="MobiDB-lite"/>
    </source>
</evidence>
<dbReference type="PROSITE" id="PS50109">
    <property type="entry name" value="HIS_KIN"/>
    <property type="match status" value="1"/>
</dbReference>
<protein>
    <recommendedName>
        <fullName evidence="3">histidine kinase</fullName>
        <ecNumber evidence="3">2.7.13.3</ecNumber>
    </recommendedName>
</protein>
<dbReference type="SMART" id="SM01049">
    <property type="entry name" value="Cache_2"/>
    <property type="match status" value="1"/>
</dbReference>
<dbReference type="Gene3D" id="3.30.450.20">
    <property type="entry name" value="PAS domain"/>
    <property type="match status" value="1"/>
</dbReference>
<evidence type="ECO:0000313" key="18">
    <source>
        <dbReference type="Proteomes" id="UP000283786"/>
    </source>
</evidence>
<dbReference type="InterPro" id="IPR003594">
    <property type="entry name" value="HATPase_dom"/>
</dbReference>
<evidence type="ECO:0000256" key="15">
    <source>
        <dbReference type="SAM" id="Phobius"/>
    </source>
</evidence>
<dbReference type="Pfam" id="PF07730">
    <property type="entry name" value="HisKA_3"/>
    <property type="match status" value="1"/>
</dbReference>
<dbReference type="InterPro" id="IPR033480">
    <property type="entry name" value="sCache_2"/>
</dbReference>
<feature type="domain" description="Histidine kinase" evidence="16">
    <location>
        <begin position="369"/>
        <end position="457"/>
    </location>
</feature>
<dbReference type="GO" id="GO:0046983">
    <property type="term" value="F:protein dimerization activity"/>
    <property type="evidence" value="ECO:0007669"/>
    <property type="project" value="InterPro"/>
</dbReference>
<reference evidence="17 18" key="1">
    <citation type="submission" date="2020-08" db="EMBL/GenBank/DDBJ databases">
        <title>Genome sequence of Rhodobacteraceae bacterium Lw-13e.</title>
        <authorList>
            <person name="Poehlein A."/>
            <person name="Wolter L."/>
            <person name="Daniel R."/>
            <person name="Brinkhoff T."/>
        </authorList>
    </citation>
    <scope>NUCLEOTIDE SEQUENCE [LARGE SCALE GENOMIC DNA]</scope>
    <source>
        <strain evidence="17 18">Lw-13e</strain>
    </source>
</reference>
<dbReference type="EC" id="2.7.13.3" evidence="3"/>
<keyword evidence="18" id="KW-1185">Reference proteome</keyword>
<organism evidence="17 18">
    <name type="scientific">Pseudooceanicola algae</name>
    <dbReference type="NCBI Taxonomy" id="1537215"/>
    <lineage>
        <taxon>Bacteria</taxon>
        <taxon>Pseudomonadati</taxon>
        <taxon>Pseudomonadota</taxon>
        <taxon>Alphaproteobacteria</taxon>
        <taxon>Rhodobacterales</taxon>
        <taxon>Paracoccaceae</taxon>
        <taxon>Pseudooceanicola</taxon>
    </lineage>
</organism>
<dbReference type="Gene3D" id="1.20.5.1930">
    <property type="match status" value="1"/>
</dbReference>
<feature type="compositionally biased region" description="Polar residues" evidence="14">
    <location>
        <begin position="462"/>
        <end position="484"/>
    </location>
</feature>
<feature type="transmembrane region" description="Helical" evidence="15">
    <location>
        <begin position="212"/>
        <end position="235"/>
    </location>
</feature>
<dbReference type="PIRSF" id="PIRSF037314">
    <property type="entry name" value="STHK_MctS"/>
    <property type="match status" value="1"/>
</dbReference>
<dbReference type="KEGG" id="palw:PSAL_006410"/>
<dbReference type="InterPro" id="IPR005467">
    <property type="entry name" value="His_kinase_dom"/>
</dbReference>
<keyword evidence="11 15" id="KW-1133">Transmembrane helix</keyword>
<dbReference type="InterPro" id="IPR011712">
    <property type="entry name" value="Sig_transdc_His_kin_sub3_dim/P"/>
</dbReference>
<dbReference type="PANTHER" id="PTHR24421:SF10">
    <property type="entry name" value="NITRATE_NITRITE SENSOR PROTEIN NARQ"/>
    <property type="match status" value="1"/>
</dbReference>
<dbReference type="OrthoDB" id="9778496at2"/>
<evidence type="ECO:0000256" key="13">
    <source>
        <dbReference type="ARBA" id="ARBA00023136"/>
    </source>
</evidence>
<sequence length="484" mass="53192">MRTHLPRINLSYGQKLFLLATLPLVLAVAAISALVADQSRALAEREIATLERQMIEAKKAELRNYVTQAKNGFNYVYGMAGPDDRAAQEQVKQILSAMTYGDDGFFFVYDYDGNNLVSPRQTGMINRNWWDLQDGEGRKVVQDFIATARQGTGWVAHLWPKPSTGEEALMVSFIAPLHSWKWAMGTGVFIDDVLASTAAARADVQVRVRQTFLYIGGITAGALFVVFGSGMLINIRERRLADAKLKQLTQRVFDAQEEERGRVARELHDGISQLLVGVRYALDSARRRLDAGDARAGETLDRGMEGLGNAIQEVRRISRDLRPGVLDDLGLGPAVKVLVADFGSRTGIETEFSTVVFRNRLDSDVKISLYRIAQEALTNIERHSGATRVSVEIRGHRNGAMMRISDNGHGMRNTDSALGPGIGLRNMQERAEQMEGSLRILSSRGGTVIEVQVPLSKIIDPTNITPNDASPGQSADTLPGQESA</sequence>
<evidence type="ECO:0000256" key="6">
    <source>
        <dbReference type="ARBA" id="ARBA00022679"/>
    </source>
</evidence>
<keyword evidence="5" id="KW-0597">Phosphoprotein</keyword>
<dbReference type="SMART" id="SM00387">
    <property type="entry name" value="HATPase_c"/>
    <property type="match status" value="1"/>
</dbReference>
<evidence type="ECO:0000259" key="16">
    <source>
        <dbReference type="PROSITE" id="PS50109"/>
    </source>
</evidence>
<dbReference type="InterPro" id="IPR050482">
    <property type="entry name" value="Sensor_HK_TwoCompSys"/>
</dbReference>
<proteinExistence type="predicted"/>
<evidence type="ECO:0000256" key="3">
    <source>
        <dbReference type="ARBA" id="ARBA00012438"/>
    </source>
</evidence>
<keyword evidence="13 15" id="KW-0472">Membrane</keyword>
<evidence type="ECO:0000256" key="8">
    <source>
        <dbReference type="ARBA" id="ARBA00022741"/>
    </source>
</evidence>
<evidence type="ECO:0000256" key="10">
    <source>
        <dbReference type="ARBA" id="ARBA00022840"/>
    </source>
</evidence>
<keyword evidence="8" id="KW-0547">Nucleotide-binding</keyword>
<accession>A0A418SDU2</accession>
<dbReference type="InterPro" id="IPR017171">
    <property type="entry name" value="Sig_transdc_His_kinase_MctS"/>
</dbReference>
<keyword evidence="6" id="KW-0808">Transferase</keyword>
<gene>
    <name evidence="17" type="ORF">PSAL_006410</name>
</gene>
<keyword evidence="10" id="KW-0067">ATP-binding</keyword>
<keyword evidence="9" id="KW-0418">Kinase</keyword>
<evidence type="ECO:0000256" key="4">
    <source>
        <dbReference type="ARBA" id="ARBA00022475"/>
    </source>
</evidence>
<evidence type="ECO:0000313" key="17">
    <source>
        <dbReference type="EMBL" id="QPM89422.1"/>
    </source>
</evidence>
<dbReference type="GO" id="GO:0000155">
    <property type="term" value="F:phosphorelay sensor kinase activity"/>
    <property type="evidence" value="ECO:0007669"/>
    <property type="project" value="InterPro"/>
</dbReference>
<dbReference type="PANTHER" id="PTHR24421">
    <property type="entry name" value="NITRATE/NITRITE SENSOR PROTEIN NARX-RELATED"/>
    <property type="match status" value="1"/>
</dbReference>
<dbReference type="GO" id="GO:0005886">
    <property type="term" value="C:plasma membrane"/>
    <property type="evidence" value="ECO:0007669"/>
    <property type="project" value="UniProtKB-SubCell"/>
</dbReference>
<keyword evidence="12" id="KW-0902">Two-component regulatory system</keyword>
<comment type="catalytic activity">
    <reaction evidence="1">
        <text>ATP + protein L-histidine = ADP + protein N-phospho-L-histidine.</text>
        <dbReference type="EC" id="2.7.13.3"/>
    </reaction>
</comment>
<dbReference type="InterPro" id="IPR036890">
    <property type="entry name" value="HATPase_C_sf"/>
</dbReference>
<evidence type="ECO:0000256" key="2">
    <source>
        <dbReference type="ARBA" id="ARBA00004651"/>
    </source>
</evidence>